<keyword evidence="2" id="KW-1185">Reference proteome</keyword>
<protein>
    <submittedName>
        <fullName evidence="1">Uncharacterized protein</fullName>
    </submittedName>
</protein>
<dbReference type="Proteomes" id="UP000215590">
    <property type="component" value="Unassembled WGS sequence"/>
</dbReference>
<dbReference type="EMBL" id="NNRJ01000061">
    <property type="protein sequence ID" value="OYR11493.1"/>
    <property type="molecule type" value="Genomic_DNA"/>
</dbReference>
<accession>A0A256F9N6</accession>
<dbReference type="AlphaFoldDB" id="A0A256F9N6"/>
<dbReference type="RefSeq" id="WP_094509380.1">
    <property type="nucleotide sequence ID" value="NZ_JBHEEK010000012.1"/>
</dbReference>
<reference evidence="1 2" key="1">
    <citation type="submission" date="2017-07" db="EMBL/GenBank/DDBJ databases">
        <title>Phylogenetic study on the rhizospheric bacterium Ochrobactrum sp. A44.</title>
        <authorList>
            <person name="Krzyzanowska D.M."/>
            <person name="Ossowicki A."/>
            <person name="Rajewska M."/>
            <person name="Maciag T."/>
            <person name="Kaczynski Z."/>
            <person name="Czerwicka M."/>
            <person name="Jafra S."/>
        </authorList>
    </citation>
    <scope>NUCLEOTIDE SEQUENCE [LARGE SCALE GENOMIC DNA]</scope>
    <source>
        <strain evidence="1 2">DSM 7216</strain>
    </source>
</reference>
<organism evidence="1 2">
    <name type="scientific">Brucella thiophenivorans</name>
    <dbReference type="NCBI Taxonomy" id="571255"/>
    <lineage>
        <taxon>Bacteria</taxon>
        <taxon>Pseudomonadati</taxon>
        <taxon>Pseudomonadota</taxon>
        <taxon>Alphaproteobacteria</taxon>
        <taxon>Hyphomicrobiales</taxon>
        <taxon>Brucellaceae</taxon>
        <taxon>Brucella/Ochrobactrum group</taxon>
        <taxon>Brucella</taxon>
    </lineage>
</organism>
<name>A0A256F9N6_9HYPH</name>
<gene>
    <name evidence="1" type="ORF">CEV31_3737</name>
</gene>
<dbReference type="OrthoDB" id="8456856at2"/>
<evidence type="ECO:0000313" key="2">
    <source>
        <dbReference type="Proteomes" id="UP000215590"/>
    </source>
</evidence>
<proteinExistence type="predicted"/>
<comment type="caution">
    <text evidence="1">The sequence shown here is derived from an EMBL/GenBank/DDBJ whole genome shotgun (WGS) entry which is preliminary data.</text>
</comment>
<sequence length="93" mass="10364">MERILPVLEGGETKLKEAGCFYSSAQFDDFDHSMPEDPPRYSFLVSLDGERALIRKHLSVEDCAKSLEQLRKANVGQKNYCTTSTQSLIAHGG</sequence>
<evidence type="ECO:0000313" key="1">
    <source>
        <dbReference type="EMBL" id="OYR11493.1"/>
    </source>
</evidence>